<dbReference type="EMBL" id="RCSW01000012">
    <property type="protein sequence ID" value="KAF7941806.1"/>
    <property type="molecule type" value="Genomic_DNA"/>
</dbReference>
<dbReference type="Proteomes" id="UP000710849">
    <property type="component" value="Unassembled WGS sequence"/>
</dbReference>
<keyword evidence="1" id="KW-0812">Transmembrane</keyword>
<sequence>METGSENLPGFVHAEVSWYSFFELRTFFETPMFDLSELEIATGNTIQTDSLNIIALRTIGNLKIYWTEYIEEHLILNIPERILYLAYSRLHPFSQFESLQTTLIDPGQICSREKKDKFDDQSSHWLNSCIAASWAMIFSYRYATLKCQKSCFNTALRFLHFAKDPMGVLKRAYEGISFDPVPYSYCDSDPIMYPWQSDYRDPAPLSRAEIEGISNYHVSSLGTGWIADLDPDAHEKTTFQYSNFGIFENRPQGFRQLWRDKRDALNYCTFWGVIIFGASTLFLAIVSLAVSAAQAVAAFKALDMPPSSH</sequence>
<dbReference type="RefSeq" id="XP_038732088.1">
    <property type="nucleotide sequence ID" value="XM_038877156.1"/>
</dbReference>
<keyword evidence="1" id="KW-0472">Membrane</keyword>
<feature type="transmembrane region" description="Helical" evidence="1">
    <location>
        <begin position="270"/>
        <end position="299"/>
    </location>
</feature>
<comment type="caution">
    <text evidence="2">The sequence shown here is derived from an EMBL/GenBank/DDBJ whole genome shotgun (WGS) entry which is preliminary data.</text>
</comment>
<organism evidence="2 3">
    <name type="scientific">Botrytis byssoidea</name>
    <dbReference type="NCBI Taxonomy" id="139641"/>
    <lineage>
        <taxon>Eukaryota</taxon>
        <taxon>Fungi</taxon>
        <taxon>Dikarya</taxon>
        <taxon>Ascomycota</taxon>
        <taxon>Pezizomycotina</taxon>
        <taxon>Leotiomycetes</taxon>
        <taxon>Helotiales</taxon>
        <taxon>Sclerotiniaceae</taxon>
        <taxon>Botrytis</taxon>
    </lineage>
</organism>
<keyword evidence="3" id="KW-1185">Reference proteome</keyword>
<dbReference type="GeneID" id="62150232"/>
<gene>
    <name evidence="2" type="ORF">EAE97_006643</name>
</gene>
<dbReference type="AlphaFoldDB" id="A0A9P5LYP9"/>
<evidence type="ECO:0000313" key="3">
    <source>
        <dbReference type="Proteomes" id="UP000710849"/>
    </source>
</evidence>
<name>A0A9P5LYP9_9HELO</name>
<evidence type="ECO:0000313" key="2">
    <source>
        <dbReference type="EMBL" id="KAF7941806.1"/>
    </source>
</evidence>
<keyword evidence="1" id="KW-1133">Transmembrane helix</keyword>
<accession>A0A9P5LYP9</accession>
<reference evidence="2 3" key="1">
    <citation type="journal article" date="2020" name="Genome Biol. Evol.">
        <title>Comparative genomics of Sclerotiniaceae.</title>
        <authorList>
            <person name="Valero Jimenez C.A."/>
            <person name="Steentjes M."/>
            <person name="Scholten O.E."/>
            <person name="Van Kan J.A.L."/>
        </authorList>
    </citation>
    <scope>NUCLEOTIDE SEQUENCE [LARGE SCALE GENOMIC DNA]</scope>
    <source>
        <strain evidence="2 3">MUCL 94</strain>
    </source>
</reference>
<protein>
    <submittedName>
        <fullName evidence="2">Uncharacterized protein</fullName>
    </submittedName>
</protein>
<proteinExistence type="predicted"/>
<evidence type="ECO:0000256" key="1">
    <source>
        <dbReference type="SAM" id="Phobius"/>
    </source>
</evidence>